<feature type="domain" description="DUF4283" evidence="2">
    <location>
        <begin position="68"/>
        <end position="118"/>
    </location>
</feature>
<gene>
    <name evidence="3" type="ORF">F0562_014888</name>
</gene>
<evidence type="ECO:0000256" key="1">
    <source>
        <dbReference type="SAM" id="MobiDB-lite"/>
    </source>
</evidence>
<accession>A0A5J4ZTB6</accession>
<dbReference type="InterPro" id="IPR040256">
    <property type="entry name" value="At4g02000-like"/>
</dbReference>
<protein>
    <recommendedName>
        <fullName evidence="2">DUF4283 domain-containing protein</fullName>
    </recommendedName>
</protein>
<proteinExistence type="predicted"/>
<dbReference type="OrthoDB" id="1096772at2759"/>
<feature type="compositionally biased region" description="Acidic residues" evidence="1">
    <location>
        <begin position="39"/>
        <end position="56"/>
    </location>
</feature>
<dbReference type="InterPro" id="IPR025558">
    <property type="entry name" value="DUF4283"/>
</dbReference>
<evidence type="ECO:0000313" key="4">
    <source>
        <dbReference type="Proteomes" id="UP000325577"/>
    </source>
</evidence>
<keyword evidence="4" id="KW-1185">Reference proteome</keyword>
<feature type="region of interest" description="Disordered" evidence="1">
    <location>
        <begin position="33"/>
        <end position="61"/>
    </location>
</feature>
<dbReference type="Pfam" id="PF14111">
    <property type="entry name" value="DUF4283"/>
    <property type="match status" value="1"/>
</dbReference>
<organism evidence="3 4">
    <name type="scientific">Nyssa sinensis</name>
    <dbReference type="NCBI Taxonomy" id="561372"/>
    <lineage>
        <taxon>Eukaryota</taxon>
        <taxon>Viridiplantae</taxon>
        <taxon>Streptophyta</taxon>
        <taxon>Embryophyta</taxon>
        <taxon>Tracheophyta</taxon>
        <taxon>Spermatophyta</taxon>
        <taxon>Magnoliopsida</taxon>
        <taxon>eudicotyledons</taxon>
        <taxon>Gunneridae</taxon>
        <taxon>Pentapetalae</taxon>
        <taxon>asterids</taxon>
        <taxon>Cornales</taxon>
        <taxon>Nyssaceae</taxon>
        <taxon>Nyssa</taxon>
    </lineage>
</organism>
<dbReference type="AlphaFoldDB" id="A0A5J4ZTB6"/>
<evidence type="ECO:0000259" key="2">
    <source>
        <dbReference type="Pfam" id="PF14111"/>
    </source>
</evidence>
<dbReference type="Proteomes" id="UP000325577">
    <property type="component" value="Linkage Group LG6"/>
</dbReference>
<reference evidence="3 4" key="1">
    <citation type="submission" date="2019-09" db="EMBL/GenBank/DDBJ databases">
        <title>A chromosome-level genome assembly of the Chinese tupelo Nyssa sinensis.</title>
        <authorList>
            <person name="Yang X."/>
            <person name="Kang M."/>
            <person name="Yang Y."/>
            <person name="Xiong H."/>
            <person name="Wang M."/>
            <person name="Zhang Z."/>
            <person name="Wang Z."/>
            <person name="Wu H."/>
            <person name="Ma T."/>
            <person name="Liu J."/>
            <person name="Xi Z."/>
        </authorList>
    </citation>
    <scope>NUCLEOTIDE SEQUENCE [LARGE SCALE GENOMIC DNA]</scope>
    <source>
        <strain evidence="3">J267</strain>
        <tissue evidence="3">Leaf</tissue>
    </source>
</reference>
<evidence type="ECO:0000313" key="3">
    <source>
        <dbReference type="EMBL" id="KAA8520632.1"/>
    </source>
</evidence>
<sequence length="264" mass="29743">MMKNSESNEREEVPGSVKYKSFKEALKAHGFYSPVLDETQSEDDLEETESGEMEAGTEEKSKLEFPTGDFEAIDLGNGYFLFKFDNMEDCVHVFTGAPWVIMDHYLTVRRWQPNFQPSAAQVLETAVWVRLPELPIEYYDEKILVEIGKCIGKPIIIDANTPVGKHARICVEIDLTKPLETMFELGSNRFIFEYESIHSVCFYCGRMRHTKETCRVKNQAAGGKFPATGDGEDVEAGNQGTMKKIGENELGPLIQSAKAMCLKS</sequence>
<dbReference type="PANTHER" id="PTHR31286">
    <property type="entry name" value="GLYCINE-RICH CELL WALL STRUCTURAL PROTEIN 1.8-LIKE"/>
    <property type="match status" value="1"/>
</dbReference>
<dbReference type="PANTHER" id="PTHR31286:SF99">
    <property type="entry name" value="DUF4283 DOMAIN-CONTAINING PROTEIN"/>
    <property type="match status" value="1"/>
</dbReference>
<name>A0A5J4ZTB6_9ASTE</name>
<dbReference type="EMBL" id="CM018049">
    <property type="protein sequence ID" value="KAA8520632.1"/>
    <property type="molecule type" value="Genomic_DNA"/>
</dbReference>